<keyword evidence="1" id="KW-0472">Membrane</keyword>
<protein>
    <submittedName>
        <fullName evidence="2">Uncharacterized protein</fullName>
    </submittedName>
</protein>
<dbReference type="Proteomes" id="UP000243494">
    <property type="component" value="Unassembled WGS sequence"/>
</dbReference>
<sequence>MAKKRKLKKNAALLIGVIAFFIVYFVFFNWGKSLEVTPEDTPKKTEAQEEDSRSLLTQISSKKKIYISDQNIENIKVEEEYWNEIKFFFSEFSKVREPESYTKKYEGYSDDGIKFSTDLNYFRVYTVNNQEYYKVPISIKKEFEALIKESIYTSFDFIKQYKTWENVTISYNKETKKISGWKYDDLAYKMASKRLVGKVQPEKSKERSKYNFTINIKGEDYEVKVETMGQDYVKIISKDAQSYYEVHNGLYEYIKNEIFEIGK</sequence>
<dbReference type="AlphaFoldDB" id="A0A371ISZ4"/>
<proteinExistence type="predicted"/>
<feature type="transmembrane region" description="Helical" evidence="1">
    <location>
        <begin position="12"/>
        <end position="31"/>
    </location>
</feature>
<evidence type="ECO:0000256" key="1">
    <source>
        <dbReference type="SAM" id="Phobius"/>
    </source>
</evidence>
<accession>A0A371ISZ4</accession>
<evidence type="ECO:0000313" key="2">
    <source>
        <dbReference type="EMBL" id="RDY23607.1"/>
    </source>
</evidence>
<comment type="caution">
    <text evidence="2">The sequence shown here is derived from an EMBL/GenBank/DDBJ whole genome shotgun (WGS) entry which is preliminary data.</text>
</comment>
<gene>
    <name evidence="2" type="ORF">CHF27_007485</name>
</gene>
<keyword evidence="3" id="KW-1185">Reference proteome</keyword>
<keyword evidence="1" id="KW-1133">Transmembrane helix</keyword>
<dbReference type="EMBL" id="NOJZ02000010">
    <property type="protein sequence ID" value="RDY23607.1"/>
    <property type="molecule type" value="Genomic_DNA"/>
</dbReference>
<dbReference type="RefSeq" id="WP_095404546.1">
    <property type="nucleotide sequence ID" value="NZ_NOJZ02000010.1"/>
</dbReference>
<evidence type="ECO:0000313" key="3">
    <source>
        <dbReference type="Proteomes" id="UP000243494"/>
    </source>
</evidence>
<name>A0A371ISZ4_9FIRM</name>
<reference evidence="2 3" key="1">
    <citation type="journal article" date="2017" name="Genome Announc.">
        <title>Draft Genome Sequence of Romboutsia maritimum sp. nov. Strain CCRI-22766(T), Isolated from Coastal Estuarine Mud.</title>
        <authorList>
            <person name="Maheux A.F."/>
            <person name="Boudreau D.K."/>
            <person name="Berube E."/>
            <person name="Boissinot M."/>
            <person name="Raymond F."/>
            <person name="Brodeur S."/>
            <person name="Corbeil J."/>
            <person name="Brightwell G."/>
            <person name="Broda D."/>
            <person name="Omar R.F."/>
            <person name="Bergeron M.G."/>
        </authorList>
    </citation>
    <scope>NUCLEOTIDE SEQUENCE [LARGE SCALE GENOMIC DNA]</scope>
    <source>
        <strain evidence="2 3">CCRI-22766</strain>
    </source>
</reference>
<dbReference type="OrthoDB" id="1756971at2"/>
<organism evidence="2 3">
    <name type="scientific">Romboutsia maritimum</name>
    <dbReference type="NCBI Taxonomy" id="2020948"/>
    <lineage>
        <taxon>Bacteria</taxon>
        <taxon>Bacillati</taxon>
        <taxon>Bacillota</taxon>
        <taxon>Clostridia</taxon>
        <taxon>Peptostreptococcales</taxon>
        <taxon>Peptostreptococcaceae</taxon>
        <taxon>Romboutsia</taxon>
    </lineage>
</organism>
<keyword evidence="1" id="KW-0812">Transmembrane</keyword>